<evidence type="ECO:0000313" key="2">
    <source>
        <dbReference type="Proteomes" id="UP001211065"/>
    </source>
</evidence>
<evidence type="ECO:0000313" key="1">
    <source>
        <dbReference type="EMBL" id="KAJ3204212.1"/>
    </source>
</evidence>
<gene>
    <name evidence="1" type="ORF">HK099_001231</name>
</gene>
<dbReference type="GO" id="GO:0004842">
    <property type="term" value="F:ubiquitin-protein transferase activity"/>
    <property type="evidence" value="ECO:0007669"/>
    <property type="project" value="TreeGrafter"/>
</dbReference>
<protein>
    <submittedName>
        <fullName evidence="1">Uncharacterized protein</fullName>
    </submittedName>
</protein>
<dbReference type="SUPFAM" id="SSF57850">
    <property type="entry name" value="RING/U-box"/>
    <property type="match status" value="1"/>
</dbReference>
<dbReference type="AlphaFoldDB" id="A0AAD5TU04"/>
<dbReference type="InterPro" id="IPR052256">
    <property type="entry name" value="E3_ubiquitin-ligase_CHFR"/>
</dbReference>
<dbReference type="PANTHER" id="PTHR16079">
    <property type="entry name" value="UBIQUITIN LIGASE PROTEIN CHFR"/>
    <property type="match status" value="1"/>
</dbReference>
<dbReference type="Proteomes" id="UP001211065">
    <property type="component" value="Unassembled WGS sequence"/>
</dbReference>
<feature type="non-terminal residue" evidence="1">
    <location>
        <position position="176"/>
    </location>
</feature>
<accession>A0AAD5TU04</accession>
<comment type="caution">
    <text evidence="1">The sequence shown here is derived from an EMBL/GenBank/DDBJ whole genome shotgun (WGS) entry which is preliminary data.</text>
</comment>
<dbReference type="GO" id="GO:0006511">
    <property type="term" value="P:ubiquitin-dependent protein catabolic process"/>
    <property type="evidence" value="ECO:0007669"/>
    <property type="project" value="TreeGrafter"/>
</dbReference>
<dbReference type="EMBL" id="JADGJW010001326">
    <property type="protein sequence ID" value="KAJ3204212.1"/>
    <property type="molecule type" value="Genomic_DNA"/>
</dbReference>
<dbReference type="GO" id="GO:0016567">
    <property type="term" value="P:protein ubiquitination"/>
    <property type="evidence" value="ECO:0007669"/>
    <property type="project" value="TreeGrafter"/>
</dbReference>
<dbReference type="InterPro" id="IPR013083">
    <property type="entry name" value="Znf_RING/FYVE/PHD"/>
</dbReference>
<dbReference type="GO" id="GO:0005634">
    <property type="term" value="C:nucleus"/>
    <property type="evidence" value="ECO:0007669"/>
    <property type="project" value="TreeGrafter"/>
</dbReference>
<dbReference type="PANTHER" id="PTHR16079:SF4">
    <property type="entry name" value="E3 UBIQUITIN-PROTEIN LIGASE CHFR"/>
    <property type="match status" value="1"/>
</dbReference>
<organism evidence="1 2">
    <name type="scientific">Clydaea vesicula</name>
    <dbReference type="NCBI Taxonomy" id="447962"/>
    <lineage>
        <taxon>Eukaryota</taxon>
        <taxon>Fungi</taxon>
        <taxon>Fungi incertae sedis</taxon>
        <taxon>Chytridiomycota</taxon>
        <taxon>Chytridiomycota incertae sedis</taxon>
        <taxon>Chytridiomycetes</taxon>
        <taxon>Lobulomycetales</taxon>
        <taxon>Lobulomycetaceae</taxon>
        <taxon>Clydaea</taxon>
    </lineage>
</organism>
<proteinExistence type="predicted"/>
<reference evidence="1" key="1">
    <citation type="submission" date="2020-05" db="EMBL/GenBank/DDBJ databases">
        <title>Phylogenomic resolution of chytrid fungi.</title>
        <authorList>
            <person name="Stajich J.E."/>
            <person name="Amses K."/>
            <person name="Simmons R."/>
            <person name="Seto K."/>
            <person name="Myers J."/>
            <person name="Bonds A."/>
            <person name="Quandt C.A."/>
            <person name="Barry K."/>
            <person name="Liu P."/>
            <person name="Grigoriev I."/>
            <person name="Longcore J.E."/>
            <person name="James T.Y."/>
        </authorList>
    </citation>
    <scope>NUCLEOTIDE SEQUENCE</scope>
    <source>
        <strain evidence="1">JEL0476</strain>
    </source>
</reference>
<dbReference type="Gene3D" id="3.30.40.10">
    <property type="entry name" value="Zinc/RING finger domain, C3HC4 (zinc finger)"/>
    <property type="match status" value="1"/>
</dbReference>
<name>A0AAD5TU04_9FUNG</name>
<keyword evidence="2" id="KW-1185">Reference proteome</keyword>
<sequence>MKRKSSTELTLDKEEDKNPQIIESNQQKKLNLDDSLTCPICRDILTTPVSVHCPSCRKNMKSASVNHTIASLIETYLDDNPEKKLSTEELEERKNLNKISTANPMVFKDTEYDSEFDDEDDDDDDIFPISSSITCRFCNYPSSDGFRCPSVNPEHVRCYTCNELHPLIQPQVQENK</sequence>